<keyword evidence="2" id="KW-0479">Metal-binding</keyword>
<dbReference type="GO" id="GO:0008270">
    <property type="term" value="F:zinc ion binding"/>
    <property type="evidence" value="ECO:0007669"/>
    <property type="project" value="TreeGrafter"/>
</dbReference>
<accession>A0A1F7WF70</accession>
<dbReference type="Proteomes" id="UP000178735">
    <property type="component" value="Unassembled WGS sequence"/>
</dbReference>
<evidence type="ECO:0000256" key="1">
    <source>
        <dbReference type="ARBA" id="ARBA00022596"/>
    </source>
</evidence>
<organism evidence="4 5">
    <name type="scientific">Candidatus Wallbacteria bacterium GWC2_49_35</name>
    <dbReference type="NCBI Taxonomy" id="1817813"/>
    <lineage>
        <taxon>Bacteria</taxon>
        <taxon>Candidatus Walliibacteriota</taxon>
    </lineage>
</organism>
<keyword evidence="1" id="KW-0533">Nickel</keyword>
<dbReference type="PANTHER" id="PTHR34535">
    <property type="entry name" value="HYDROGENASE MATURATION FACTOR HYPA"/>
    <property type="match status" value="1"/>
</dbReference>
<dbReference type="Gene3D" id="3.30.2320.80">
    <property type="match status" value="1"/>
</dbReference>
<dbReference type="AlphaFoldDB" id="A0A1F7WF70"/>
<evidence type="ECO:0000256" key="3">
    <source>
        <dbReference type="ARBA" id="ARBA00022833"/>
    </source>
</evidence>
<gene>
    <name evidence="4" type="ORF">A2008_12805</name>
</gene>
<evidence type="ECO:0000256" key="2">
    <source>
        <dbReference type="ARBA" id="ARBA00022723"/>
    </source>
</evidence>
<proteinExistence type="predicted"/>
<dbReference type="PANTHER" id="PTHR34535:SF3">
    <property type="entry name" value="HYDROGENASE MATURATION FACTOR HYPA"/>
    <property type="match status" value="1"/>
</dbReference>
<evidence type="ECO:0000313" key="5">
    <source>
        <dbReference type="Proteomes" id="UP000178735"/>
    </source>
</evidence>
<dbReference type="Pfam" id="PF01155">
    <property type="entry name" value="HypA"/>
    <property type="match status" value="1"/>
</dbReference>
<sequence>MQELIRQEEIINDIATQISRHKIHSAVKVKFKVGRLTNITEKVLLDLFIKAVGRNNLQPDMAIEIEWMPARLKCNSCGASAETGYVCPACKSEDLKVISGEEFFLENVYY</sequence>
<dbReference type="EMBL" id="MGFH01000236">
    <property type="protein sequence ID" value="OGM01430.1"/>
    <property type="molecule type" value="Genomic_DNA"/>
</dbReference>
<dbReference type="InterPro" id="IPR000688">
    <property type="entry name" value="HypA/HybF"/>
</dbReference>
<protein>
    <recommendedName>
        <fullName evidence="6">Hydrogenase maturation factor HypA</fullName>
    </recommendedName>
</protein>
<evidence type="ECO:0000313" key="4">
    <source>
        <dbReference type="EMBL" id="OGM01430.1"/>
    </source>
</evidence>
<dbReference type="GO" id="GO:0051604">
    <property type="term" value="P:protein maturation"/>
    <property type="evidence" value="ECO:0007669"/>
    <property type="project" value="InterPro"/>
</dbReference>
<evidence type="ECO:0008006" key="6">
    <source>
        <dbReference type="Google" id="ProtNLM"/>
    </source>
</evidence>
<comment type="caution">
    <text evidence="4">The sequence shown here is derived from an EMBL/GenBank/DDBJ whole genome shotgun (WGS) entry which is preliminary data.</text>
</comment>
<reference evidence="4 5" key="1">
    <citation type="journal article" date="2016" name="Nat. Commun.">
        <title>Thousands of microbial genomes shed light on interconnected biogeochemical processes in an aquifer system.</title>
        <authorList>
            <person name="Anantharaman K."/>
            <person name="Brown C.T."/>
            <person name="Hug L.A."/>
            <person name="Sharon I."/>
            <person name="Castelle C.J."/>
            <person name="Probst A.J."/>
            <person name="Thomas B.C."/>
            <person name="Singh A."/>
            <person name="Wilkins M.J."/>
            <person name="Karaoz U."/>
            <person name="Brodie E.L."/>
            <person name="Williams K.H."/>
            <person name="Hubbard S.S."/>
            <person name="Banfield J.F."/>
        </authorList>
    </citation>
    <scope>NUCLEOTIDE SEQUENCE [LARGE SCALE GENOMIC DNA]</scope>
</reference>
<dbReference type="GO" id="GO:0016151">
    <property type="term" value="F:nickel cation binding"/>
    <property type="evidence" value="ECO:0007669"/>
    <property type="project" value="InterPro"/>
</dbReference>
<name>A0A1F7WF70_9BACT</name>
<dbReference type="STRING" id="1817813.A2008_12805"/>
<keyword evidence="3" id="KW-0862">Zinc</keyword>